<proteinExistence type="predicted"/>
<sequence length="392" mass="43403">MAPTPDSEPTSNVPHQTSKDEVPRGLPTLRSHELLVFDDSEDDEPPASQKAQPTVSSAVAGGRILILDDSEDDEPPASQKAQPTVSSVVAGGRILILDDSEDDEPSTSPQSQRKGENNHIDKDKRDDEASCSSRAQPSDEDDATSVSEFEPATPGSTQDTPEHADEIDDLASSFSKVTVTGPSAQKEEMWVHETSYRNANGNAGRPYYKCLYCPYNEHEEEYNFLVFRDQRGNLASNPPCECGASAKTLVDSPRKGRRVHLPAPPRFEYFLLLPVEIRIMIYDSVLRAPIPSGGTTPEVRFFEKKNLALLRVNKLVGAEAARHFYSVNTFCLSSDMLDNLWLEVSSVDRWGAFWLFRQLGSNAVFVRSISKSPIYPLIHSQPLSSLLILRLL</sequence>
<dbReference type="Pfam" id="PF23549">
    <property type="entry name" value="Zn_ribbon_GRF_2"/>
    <property type="match status" value="1"/>
</dbReference>
<evidence type="ECO:0000259" key="2">
    <source>
        <dbReference type="Pfam" id="PF23549"/>
    </source>
</evidence>
<feature type="compositionally biased region" description="Basic and acidic residues" evidence="1">
    <location>
        <begin position="113"/>
        <end position="128"/>
    </location>
</feature>
<dbReference type="EMBL" id="JAZGSY010000114">
    <property type="protein sequence ID" value="KAL1840426.1"/>
    <property type="molecule type" value="Genomic_DNA"/>
</dbReference>
<protein>
    <recommendedName>
        <fullName evidence="2">GRF-like zinc ribbon domain-containing protein</fullName>
    </recommendedName>
</protein>
<gene>
    <name evidence="3" type="ORF">VTJ49DRAFT_500</name>
</gene>
<feature type="region of interest" description="Disordered" evidence="1">
    <location>
        <begin position="1"/>
        <end position="163"/>
    </location>
</feature>
<reference evidence="3 4" key="1">
    <citation type="journal article" date="2024" name="Commun. Biol.">
        <title>Comparative genomic analysis of thermophilic fungi reveals convergent evolutionary adaptations and gene losses.</title>
        <authorList>
            <person name="Steindorff A.S."/>
            <person name="Aguilar-Pontes M.V."/>
            <person name="Robinson A.J."/>
            <person name="Andreopoulos B."/>
            <person name="LaButti K."/>
            <person name="Kuo A."/>
            <person name="Mondo S."/>
            <person name="Riley R."/>
            <person name="Otillar R."/>
            <person name="Haridas S."/>
            <person name="Lipzen A."/>
            <person name="Grimwood J."/>
            <person name="Schmutz J."/>
            <person name="Clum A."/>
            <person name="Reid I.D."/>
            <person name="Moisan M.C."/>
            <person name="Butler G."/>
            <person name="Nguyen T.T.M."/>
            <person name="Dewar K."/>
            <person name="Conant G."/>
            <person name="Drula E."/>
            <person name="Henrissat B."/>
            <person name="Hansel C."/>
            <person name="Singer S."/>
            <person name="Hutchinson M.I."/>
            <person name="de Vries R.P."/>
            <person name="Natvig D.O."/>
            <person name="Powell A.J."/>
            <person name="Tsang A."/>
            <person name="Grigoriev I.V."/>
        </authorList>
    </citation>
    <scope>NUCLEOTIDE SEQUENCE [LARGE SCALE GENOMIC DNA]</scope>
    <source>
        <strain evidence="3 4">CBS 620.91</strain>
    </source>
</reference>
<feature type="domain" description="GRF-like zinc ribbon" evidence="2">
    <location>
        <begin position="191"/>
        <end position="231"/>
    </location>
</feature>
<evidence type="ECO:0000313" key="4">
    <source>
        <dbReference type="Proteomes" id="UP001583172"/>
    </source>
</evidence>
<dbReference type="Proteomes" id="UP001583172">
    <property type="component" value="Unassembled WGS sequence"/>
</dbReference>
<evidence type="ECO:0000313" key="3">
    <source>
        <dbReference type="EMBL" id="KAL1840426.1"/>
    </source>
</evidence>
<feature type="compositionally biased region" description="Acidic residues" evidence="1">
    <location>
        <begin position="36"/>
        <end position="45"/>
    </location>
</feature>
<accession>A0ABR3VF97</accession>
<keyword evidence="4" id="KW-1185">Reference proteome</keyword>
<dbReference type="InterPro" id="IPR056444">
    <property type="entry name" value="Zn_ribbon_GRF_2"/>
</dbReference>
<comment type="caution">
    <text evidence="3">The sequence shown here is derived from an EMBL/GenBank/DDBJ whole genome shotgun (WGS) entry which is preliminary data.</text>
</comment>
<evidence type="ECO:0000256" key="1">
    <source>
        <dbReference type="SAM" id="MobiDB-lite"/>
    </source>
</evidence>
<organism evidence="3 4">
    <name type="scientific">Humicola insolens</name>
    <name type="common">Soft-rot fungus</name>
    <dbReference type="NCBI Taxonomy" id="85995"/>
    <lineage>
        <taxon>Eukaryota</taxon>
        <taxon>Fungi</taxon>
        <taxon>Dikarya</taxon>
        <taxon>Ascomycota</taxon>
        <taxon>Pezizomycotina</taxon>
        <taxon>Sordariomycetes</taxon>
        <taxon>Sordariomycetidae</taxon>
        <taxon>Sordariales</taxon>
        <taxon>Chaetomiaceae</taxon>
        <taxon>Mycothermus</taxon>
    </lineage>
</organism>
<feature type="compositionally biased region" description="Polar residues" evidence="1">
    <location>
        <begin position="7"/>
        <end position="16"/>
    </location>
</feature>
<name>A0ABR3VF97_HUMIN</name>